<evidence type="ECO:0000313" key="2">
    <source>
        <dbReference type="Proteomes" id="UP001500394"/>
    </source>
</evidence>
<protein>
    <submittedName>
        <fullName evidence="1">Uncharacterized protein</fullName>
    </submittedName>
</protein>
<evidence type="ECO:0000313" key="1">
    <source>
        <dbReference type="EMBL" id="GAA4514112.1"/>
    </source>
</evidence>
<reference evidence="2" key="1">
    <citation type="journal article" date="2019" name="Int. J. Syst. Evol. Microbiol.">
        <title>The Global Catalogue of Microorganisms (GCM) 10K type strain sequencing project: providing services to taxonomists for standard genome sequencing and annotation.</title>
        <authorList>
            <consortium name="The Broad Institute Genomics Platform"/>
            <consortium name="The Broad Institute Genome Sequencing Center for Infectious Disease"/>
            <person name="Wu L."/>
            <person name="Ma J."/>
        </authorList>
    </citation>
    <scope>NUCLEOTIDE SEQUENCE [LARGE SCALE GENOMIC DNA]</scope>
    <source>
        <strain evidence="2">JCM 17858</strain>
    </source>
</reference>
<dbReference type="RefSeq" id="WP_345065699.1">
    <property type="nucleotide sequence ID" value="NZ_BAABGR010000010.1"/>
</dbReference>
<name>A0ABP8QZQ8_9SPHI</name>
<organism evidence="1 2">
    <name type="scientific">Sphingobacterium thermophilum</name>
    <dbReference type="NCBI Taxonomy" id="768534"/>
    <lineage>
        <taxon>Bacteria</taxon>
        <taxon>Pseudomonadati</taxon>
        <taxon>Bacteroidota</taxon>
        <taxon>Sphingobacteriia</taxon>
        <taxon>Sphingobacteriales</taxon>
        <taxon>Sphingobacteriaceae</taxon>
        <taxon>Sphingobacterium</taxon>
    </lineage>
</organism>
<dbReference type="Proteomes" id="UP001500394">
    <property type="component" value="Unassembled WGS sequence"/>
</dbReference>
<keyword evidence="2" id="KW-1185">Reference proteome</keyword>
<accession>A0ABP8QZQ8</accession>
<dbReference type="EMBL" id="BAABGR010000010">
    <property type="protein sequence ID" value="GAA4514112.1"/>
    <property type="molecule type" value="Genomic_DNA"/>
</dbReference>
<comment type="caution">
    <text evidence="1">The sequence shown here is derived from an EMBL/GenBank/DDBJ whole genome shotgun (WGS) entry which is preliminary data.</text>
</comment>
<sequence length="183" mass="21667">MSHYKMLSIFLGLKNERISVEDWVAGRVYWSPKDRKPTSKKTSLGVFTKNRKELFVNSNTLSDWVAELFEKAQDNRNWIVHESLVDLSFIISSDEVSKEMFKLKELREKISPIIRALYVLGAIEIERIDKTPFYDPEQETEYTKLIIDWIFTDRPHTHGYNVLHRAFRKMLMNKDKEHITSKA</sequence>
<gene>
    <name evidence="1" type="ORF">GCM10023173_10440</name>
</gene>
<proteinExistence type="predicted"/>